<organism evidence="1 2">
    <name type="scientific">Cohnella ginsengisoli</name>
    <dbReference type="NCBI Taxonomy" id="425004"/>
    <lineage>
        <taxon>Bacteria</taxon>
        <taxon>Bacillati</taxon>
        <taxon>Bacillota</taxon>
        <taxon>Bacilli</taxon>
        <taxon>Bacillales</taxon>
        <taxon>Paenibacillaceae</taxon>
        <taxon>Cohnella</taxon>
    </lineage>
</organism>
<dbReference type="Gene3D" id="3.20.20.150">
    <property type="entry name" value="Divalent-metal-dependent TIM barrel enzymes"/>
    <property type="match status" value="1"/>
</dbReference>
<accession>A0A9X4KFI3</accession>
<comment type="caution">
    <text evidence="1">The sequence shown here is derived from an EMBL/GenBank/DDBJ whole genome shotgun (WGS) entry which is preliminary data.</text>
</comment>
<keyword evidence="2" id="KW-1185">Reference proteome</keyword>
<evidence type="ECO:0000313" key="1">
    <source>
        <dbReference type="EMBL" id="MDG0791264.1"/>
    </source>
</evidence>
<dbReference type="Proteomes" id="UP001153387">
    <property type="component" value="Unassembled WGS sequence"/>
</dbReference>
<name>A0A9X4KFI3_9BACL</name>
<reference evidence="1 2" key="1">
    <citation type="submission" date="2022-10" db="EMBL/GenBank/DDBJ databases">
        <title>Comparative genomic analysis of Cohnella hashimotonis sp. nov., isolated from the International Space Station.</title>
        <authorList>
            <person name="Simpson A."/>
            <person name="Venkateswaran K."/>
        </authorList>
    </citation>
    <scope>NUCLEOTIDE SEQUENCE [LARGE SCALE GENOMIC DNA]</scope>
    <source>
        <strain evidence="1 2">DSM 18997</strain>
    </source>
</reference>
<protein>
    <submittedName>
        <fullName evidence="1">Sugar phosphate isomerase/epimerase</fullName>
    </submittedName>
</protein>
<dbReference type="EMBL" id="JAPDHZ010000002">
    <property type="protein sequence ID" value="MDG0791264.1"/>
    <property type="molecule type" value="Genomic_DNA"/>
</dbReference>
<sequence>MNAKYSVSEREARPRLDVQMSWWGMSGLAEKLGARKVEERVAAIAEAGFDGINGYIPPPEQQDRWRRLLERYGLSFSVNAYPKTAADMAGFLSQAAAYGGIQHINVQVMRPFLVGAPAISLLCELDRMSVEKGIPAFVETHRGTITQDLLRTLEYLDALKTLRLTADLSHYIVAGEMHTVSEEAEGLLGQIVRRAAAFHARVSNGEQVQVDVGENGEHPIMPHFKRWWGEGMGHWRSAAGPGDLLPFVVELGPPPYAITADEHAGRTAELGDRWRQSLLLLRTIRGLWEEEES</sequence>
<dbReference type="GO" id="GO:0016853">
    <property type="term" value="F:isomerase activity"/>
    <property type="evidence" value="ECO:0007669"/>
    <property type="project" value="UniProtKB-KW"/>
</dbReference>
<evidence type="ECO:0000313" key="2">
    <source>
        <dbReference type="Proteomes" id="UP001153387"/>
    </source>
</evidence>
<dbReference type="SUPFAM" id="SSF51658">
    <property type="entry name" value="Xylose isomerase-like"/>
    <property type="match status" value="1"/>
</dbReference>
<dbReference type="RefSeq" id="WP_277565028.1">
    <property type="nucleotide sequence ID" value="NZ_JAPDHZ010000002.1"/>
</dbReference>
<dbReference type="AlphaFoldDB" id="A0A9X4KFI3"/>
<gene>
    <name evidence="1" type="ORF">OMP38_10560</name>
</gene>
<dbReference type="InterPro" id="IPR036237">
    <property type="entry name" value="Xyl_isomerase-like_sf"/>
</dbReference>
<keyword evidence="1" id="KW-0413">Isomerase</keyword>
<proteinExistence type="predicted"/>